<keyword evidence="3" id="KW-1185">Reference proteome</keyword>
<dbReference type="AlphaFoldDB" id="A0A9N9N951"/>
<dbReference type="Proteomes" id="UP000789759">
    <property type="component" value="Unassembled WGS sequence"/>
</dbReference>
<reference evidence="2" key="1">
    <citation type="submission" date="2021-06" db="EMBL/GenBank/DDBJ databases">
        <authorList>
            <person name="Kallberg Y."/>
            <person name="Tangrot J."/>
            <person name="Rosling A."/>
        </authorList>
    </citation>
    <scope>NUCLEOTIDE SEQUENCE</scope>
    <source>
        <strain evidence="2">FL966</strain>
    </source>
</reference>
<feature type="compositionally biased region" description="Polar residues" evidence="1">
    <location>
        <begin position="343"/>
        <end position="358"/>
    </location>
</feature>
<evidence type="ECO:0000313" key="3">
    <source>
        <dbReference type="Proteomes" id="UP000789759"/>
    </source>
</evidence>
<comment type="caution">
    <text evidence="2">The sequence shown here is derived from an EMBL/GenBank/DDBJ whole genome shotgun (WGS) entry which is preliminary data.</text>
</comment>
<proteinExistence type="predicted"/>
<evidence type="ECO:0000313" key="2">
    <source>
        <dbReference type="EMBL" id="CAG8712604.1"/>
    </source>
</evidence>
<name>A0A9N9N951_9GLOM</name>
<protein>
    <submittedName>
        <fullName evidence="2">5227_t:CDS:1</fullName>
    </submittedName>
</protein>
<gene>
    <name evidence="2" type="ORF">CPELLU_LOCUS12412</name>
</gene>
<feature type="region of interest" description="Disordered" evidence="1">
    <location>
        <begin position="341"/>
        <end position="367"/>
    </location>
</feature>
<sequence>MSVGASTIVLKVADEVLIYIFKFIPSPKNFAVSCKRFSIIARDEHARADWIICQYGRAHALFHAIRLGPSFINLPVAKAIVAKKAILSRYFVQKLLINFGKHDQQLLELKIAHNIMADVLHLFEHRLDDIGNILMESFLQVMQEVPETFLYNCLVETLRPERTYKMNVWDFIFSFMSEEAEDKFNKAFDHHLSNVAPIIIFSDVHIKPLASSPKFYTWVLRKFGTEAPITVLCFIDLLETRASLDIQLQSPNEMNQCTFKAISDTFKNYCNANNFFLPSHLEIISRCASDEILSPLFEYHLPVLFDIEVTYSLPMETIEDIGPVQTTEESDDMQISEDDISNEEQNVSQYEDNSQVSSTKRKPKTENIEEIRESWKQNLVDMHHNSIYNDKIITNSFKNYLTVFVEEKIPQSEEKLMKINQSFVKRRKPM</sequence>
<dbReference type="OrthoDB" id="2409904at2759"/>
<dbReference type="EMBL" id="CAJVQA010011974">
    <property type="protein sequence ID" value="CAG8712604.1"/>
    <property type="molecule type" value="Genomic_DNA"/>
</dbReference>
<feature type="non-terminal residue" evidence="2">
    <location>
        <position position="430"/>
    </location>
</feature>
<organism evidence="2 3">
    <name type="scientific">Cetraspora pellucida</name>
    <dbReference type="NCBI Taxonomy" id="1433469"/>
    <lineage>
        <taxon>Eukaryota</taxon>
        <taxon>Fungi</taxon>
        <taxon>Fungi incertae sedis</taxon>
        <taxon>Mucoromycota</taxon>
        <taxon>Glomeromycotina</taxon>
        <taxon>Glomeromycetes</taxon>
        <taxon>Diversisporales</taxon>
        <taxon>Gigasporaceae</taxon>
        <taxon>Cetraspora</taxon>
    </lineage>
</organism>
<accession>A0A9N9N951</accession>
<evidence type="ECO:0000256" key="1">
    <source>
        <dbReference type="SAM" id="MobiDB-lite"/>
    </source>
</evidence>